<dbReference type="CDD" id="cd09009">
    <property type="entry name" value="PNP-EcPNPII_like"/>
    <property type="match status" value="1"/>
</dbReference>
<dbReference type="VEuPathDB" id="MicrosporidiaDB:DI09_216p40"/>
<dbReference type="InterPro" id="IPR035994">
    <property type="entry name" value="Nucleoside_phosphorylase_sf"/>
</dbReference>
<feature type="domain" description="Nucleoside phosphorylase" evidence="7">
    <location>
        <begin position="40"/>
        <end position="272"/>
    </location>
</feature>
<dbReference type="Gene3D" id="3.40.50.1580">
    <property type="entry name" value="Nucleoside phosphorylase domain"/>
    <property type="match status" value="1"/>
</dbReference>
<dbReference type="GO" id="GO:0009116">
    <property type="term" value="P:nucleoside metabolic process"/>
    <property type="evidence" value="ECO:0007669"/>
    <property type="project" value="InterPro"/>
</dbReference>
<dbReference type="HOGENOM" id="CLU_054456_1_0_1"/>
<evidence type="ECO:0000313" key="9">
    <source>
        <dbReference type="Proteomes" id="UP000029725"/>
    </source>
</evidence>
<dbReference type="UniPathway" id="UPA00606"/>
<dbReference type="GeneID" id="25259049"/>
<keyword evidence="9" id="KW-1185">Reference proteome</keyword>
<sequence>MTDQGNAGDPYFLVELLAKSLEYIIPKLEKVWGVGTLPELGIVCGSGLSTMADALDAVSLEIPFGNIPNFPLSSVAGHAGLLIFGKIEGLHVVLLSGRVHYYEGYTPQQASYPIFLLSGLGVSSIVLSNAAGGLSINYKVGNIVVITDHLYLAGISGMSPLVGPHIAIPKILSSLRNLSHYTALKSRINGRNSERFTALNGIYSAHLRRLFGQAIVDTGAFEAGQIHCGVYAYTAGPQYESPAETVALRNMGADAVGMSTIPEVLVAAQYGI</sequence>
<dbReference type="RefSeq" id="XP_013238504.1">
    <property type="nucleotide sequence ID" value="XM_013383050.1"/>
</dbReference>
<comment type="similarity">
    <text evidence="2">Belongs to the PNP/MTAP phosphorylase family.</text>
</comment>
<feature type="non-terminal residue" evidence="8">
    <location>
        <position position="272"/>
    </location>
</feature>
<dbReference type="OrthoDB" id="10261782at2759"/>
<evidence type="ECO:0000256" key="5">
    <source>
        <dbReference type="ARBA" id="ARBA00022679"/>
    </source>
</evidence>
<proteinExistence type="inferred from homology"/>
<comment type="pathway">
    <text evidence="1">Purine metabolism; purine nucleoside salvage.</text>
</comment>
<dbReference type="Proteomes" id="UP000029725">
    <property type="component" value="Unassembled WGS sequence"/>
</dbReference>
<evidence type="ECO:0000256" key="3">
    <source>
        <dbReference type="ARBA" id="ARBA00011886"/>
    </source>
</evidence>
<keyword evidence="4" id="KW-0328">Glycosyltransferase</keyword>
<dbReference type="EC" id="2.4.2.1" evidence="3"/>
<evidence type="ECO:0000256" key="1">
    <source>
        <dbReference type="ARBA" id="ARBA00005058"/>
    </source>
</evidence>
<dbReference type="GO" id="GO:0005737">
    <property type="term" value="C:cytoplasm"/>
    <property type="evidence" value="ECO:0007669"/>
    <property type="project" value="TreeGrafter"/>
</dbReference>
<evidence type="ECO:0000256" key="4">
    <source>
        <dbReference type="ARBA" id="ARBA00022676"/>
    </source>
</evidence>
<comment type="caution">
    <text evidence="8">The sequence shown here is derived from an EMBL/GenBank/DDBJ whole genome shotgun (WGS) entry which is preliminary data.</text>
</comment>
<protein>
    <recommendedName>
        <fullName evidence="3">purine-nucleoside phosphorylase</fullName>
        <ecNumber evidence="3">2.4.2.1</ecNumber>
    </recommendedName>
    <alternativeName>
        <fullName evidence="6">Inosine-guanosine phosphorylase</fullName>
    </alternativeName>
</protein>
<organism evidence="8 9">
    <name type="scientific">Mitosporidium daphniae</name>
    <dbReference type="NCBI Taxonomy" id="1485682"/>
    <lineage>
        <taxon>Eukaryota</taxon>
        <taxon>Fungi</taxon>
        <taxon>Fungi incertae sedis</taxon>
        <taxon>Microsporidia</taxon>
        <taxon>Mitosporidium</taxon>
    </lineage>
</organism>
<name>A0A098VSK3_9MICR</name>
<dbReference type="GO" id="GO:0004731">
    <property type="term" value="F:purine-nucleoside phosphorylase activity"/>
    <property type="evidence" value="ECO:0007669"/>
    <property type="project" value="UniProtKB-EC"/>
</dbReference>
<keyword evidence="5" id="KW-0808">Transferase</keyword>
<dbReference type="Pfam" id="PF01048">
    <property type="entry name" value="PNP_UDP_1"/>
    <property type="match status" value="1"/>
</dbReference>
<gene>
    <name evidence="8" type="ORF">DI09_216p40</name>
</gene>
<reference evidence="8 9" key="1">
    <citation type="submission" date="2014-04" db="EMBL/GenBank/DDBJ databases">
        <title>A new species of microsporidia sheds light on the evolution of extreme parasitism.</title>
        <authorList>
            <person name="Haag K.L."/>
            <person name="James T.Y."/>
            <person name="Larsson R."/>
            <person name="Schaer T.M."/>
            <person name="Refardt D."/>
            <person name="Pombert J.-F."/>
            <person name="Ebert D."/>
        </authorList>
    </citation>
    <scope>NUCLEOTIDE SEQUENCE [LARGE SCALE GENOMIC DNA]</scope>
    <source>
        <strain evidence="8 9">UGP3</strain>
        <tissue evidence="8">Spores</tissue>
    </source>
</reference>
<dbReference type="PANTHER" id="PTHR11904">
    <property type="entry name" value="METHYLTHIOADENOSINE/PURINE NUCLEOSIDE PHOSPHORYLASE"/>
    <property type="match status" value="1"/>
</dbReference>
<accession>A0A098VSK3</accession>
<evidence type="ECO:0000259" key="7">
    <source>
        <dbReference type="Pfam" id="PF01048"/>
    </source>
</evidence>
<dbReference type="InterPro" id="IPR011268">
    <property type="entry name" value="Purine_phosphorylase"/>
</dbReference>
<evidence type="ECO:0000313" key="8">
    <source>
        <dbReference type="EMBL" id="KGG52068.1"/>
    </source>
</evidence>
<dbReference type="EMBL" id="JMKJ01000129">
    <property type="protein sequence ID" value="KGG52068.1"/>
    <property type="molecule type" value="Genomic_DNA"/>
</dbReference>
<dbReference type="PANTHER" id="PTHR11904:SF9">
    <property type="entry name" value="PURINE NUCLEOSIDE PHOSPHORYLASE-RELATED"/>
    <property type="match status" value="1"/>
</dbReference>
<dbReference type="InterPro" id="IPR000845">
    <property type="entry name" value="Nucleoside_phosphorylase_d"/>
</dbReference>
<dbReference type="SUPFAM" id="SSF53167">
    <property type="entry name" value="Purine and uridine phosphorylases"/>
    <property type="match status" value="1"/>
</dbReference>
<evidence type="ECO:0000256" key="2">
    <source>
        <dbReference type="ARBA" id="ARBA00006751"/>
    </source>
</evidence>
<dbReference type="AlphaFoldDB" id="A0A098VSK3"/>
<evidence type="ECO:0000256" key="6">
    <source>
        <dbReference type="ARBA" id="ARBA00031036"/>
    </source>
</evidence>